<dbReference type="Pfam" id="PF00745">
    <property type="entry name" value="GlutR_dimer"/>
    <property type="match status" value="1"/>
</dbReference>
<dbReference type="InterPro" id="IPR006151">
    <property type="entry name" value="Shikm_DH/Glu-tRNA_Rdtase"/>
</dbReference>
<dbReference type="AlphaFoldDB" id="A0A6N9NPQ4"/>
<evidence type="ECO:0000256" key="3">
    <source>
        <dbReference type="ARBA" id="ARBA00012970"/>
    </source>
</evidence>
<evidence type="ECO:0000256" key="10">
    <source>
        <dbReference type="PIRSR" id="PIRSR000445-2"/>
    </source>
</evidence>
<feature type="binding site" evidence="8 11">
    <location>
        <begin position="188"/>
        <end position="193"/>
    </location>
    <ligand>
        <name>NADP(+)</name>
        <dbReference type="ChEBI" id="CHEBI:58349"/>
    </ligand>
</feature>
<dbReference type="Proteomes" id="UP000470771">
    <property type="component" value="Unassembled WGS sequence"/>
</dbReference>
<keyword evidence="5 8" id="KW-0560">Oxidoreductase</keyword>
<feature type="domain" description="Glutamyl-tRNA reductase N-terminal" evidence="16">
    <location>
        <begin position="8"/>
        <end position="155"/>
    </location>
</feature>
<dbReference type="EMBL" id="WWNE01000018">
    <property type="protein sequence ID" value="NBG67270.1"/>
    <property type="molecule type" value="Genomic_DNA"/>
</dbReference>
<protein>
    <recommendedName>
        <fullName evidence="3 8">Glutamyl-tRNA reductase</fullName>
        <shortName evidence="8">GluTR</shortName>
        <ecNumber evidence="3 8">1.2.1.70</ecNumber>
    </recommendedName>
</protein>
<dbReference type="FunFam" id="3.30.460.30:FF:000001">
    <property type="entry name" value="Glutamyl-tRNA reductase"/>
    <property type="match status" value="1"/>
</dbReference>
<dbReference type="Gene3D" id="3.40.50.720">
    <property type="entry name" value="NAD(P)-binding Rossmann-like Domain"/>
    <property type="match status" value="1"/>
</dbReference>
<dbReference type="InterPro" id="IPR036343">
    <property type="entry name" value="GluRdtase_N_sf"/>
</dbReference>
<dbReference type="Pfam" id="PF05201">
    <property type="entry name" value="GlutR_N"/>
    <property type="match status" value="1"/>
</dbReference>
<evidence type="ECO:0000256" key="1">
    <source>
        <dbReference type="ARBA" id="ARBA00005059"/>
    </source>
</evidence>
<evidence type="ECO:0000256" key="8">
    <source>
        <dbReference type="HAMAP-Rule" id="MF_00087"/>
    </source>
</evidence>
<dbReference type="Pfam" id="PF01488">
    <property type="entry name" value="Shikimate_DH"/>
    <property type="match status" value="1"/>
</dbReference>
<comment type="caution">
    <text evidence="17">The sequence shown here is derived from an EMBL/GenBank/DDBJ whole genome shotgun (WGS) entry which is preliminary data.</text>
</comment>
<evidence type="ECO:0000256" key="11">
    <source>
        <dbReference type="PIRSR" id="PIRSR000445-3"/>
    </source>
</evidence>
<dbReference type="GO" id="GO:0008883">
    <property type="term" value="F:glutamyl-tRNA reductase activity"/>
    <property type="evidence" value="ECO:0007669"/>
    <property type="project" value="UniProtKB-UniRule"/>
</dbReference>
<evidence type="ECO:0000259" key="16">
    <source>
        <dbReference type="Pfam" id="PF05201"/>
    </source>
</evidence>
<dbReference type="PANTHER" id="PTHR43013">
    <property type="entry name" value="GLUTAMYL-TRNA REDUCTASE"/>
    <property type="match status" value="1"/>
</dbReference>
<dbReference type="RefSeq" id="WP_160634223.1">
    <property type="nucleotide sequence ID" value="NZ_WWNE01000018.1"/>
</dbReference>
<comment type="subunit">
    <text evidence="8">Homodimer.</text>
</comment>
<keyword evidence="4 8" id="KW-0521">NADP</keyword>
<keyword evidence="18" id="KW-1185">Reference proteome</keyword>
<feature type="domain" description="Quinate/shikimate 5-dehydrogenase/glutamyl-tRNA reductase" evidence="15">
    <location>
        <begin position="176"/>
        <end position="298"/>
    </location>
</feature>
<evidence type="ECO:0000256" key="2">
    <source>
        <dbReference type="ARBA" id="ARBA00005916"/>
    </source>
</evidence>
<comment type="domain">
    <text evidence="8">Possesses an unusual extended V-shaped dimeric structure with each monomer consisting of three distinct domains arranged along a curved 'spinal' alpha-helix. The N-terminal catalytic domain specifically recognizes the glutamate moiety of the substrate. The second domain is the NADPH-binding domain, and the third C-terminal domain is responsible for dimerization.</text>
</comment>
<evidence type="ECO:0000313" key="18">
    <source>
        <dbReference type="Proteomes" id="UP000470771"/>
    </source>
</evidence>
<dbReference type="PANTHER" id="PTHR43013:SF1">
    <property type="entry name" value="GLUTAMYL-TRNA REDUCTASE"/>
    <property type="match status" value="1"/>
</dbReference>
<dbReference type="HAMAP" id="MF_00087">
    <property type="entry name" value="Glu_tRNA_reductase"/>
    <property type="match status" value="1"/>
</dbReference>
<dbReference type="SUPFAM" id="SSF69075">
    <property type="entry name" value="Glutamyl tRNA-reductase dimerization domain"/>
    <property type="match status" value="1"/>
</dbReference>
<comment type="miscellaneous">
    <text evidence="8">During catalysis, the active site Cys acts as a nucleophile attacking the alpha-carbonyl group of tRNA-bound glutamate with the formation of a thioester intermediate between enzyme and glutamate, and the concomitant release of tRNA(Glu). The thioester intermediate is finally reduced by direct hydride transfer from NADPH, to form the product GSA.</text>
</comment>
<organism evidence="17 18">
    <name type="scientific">Acidiluteibacter ferrifornacis</name>
    <dbReference type="NCBI Taxonomy" id="2692424"/>
    <lineage>
        <taxon>Bacteria</taxon>
        <taxon>Pseudomonadati</taxon>
        <taxon>Bacteroidota</taxon>
        <taxon>Flavobacteriia</taxon>
        <taxon>Flavobacteriales</taxon>
        <taxon>Cryomorphaceae</taxon>
        <taxon>Acidiluteibacter</taxon>
    </lineage>
</organism>
<comment type="similarity">
    <text evidence="2 8 13">Belongs to the glutamyl-tRNA reductase family.</text>
</comment>
<dbReference type="SUPFAM" id="SSF51735">
    <property type="entry name" value="NAD(P)-binding Rossmann-fold domains"/>
    <property type="match status" value="1"/>
</dbReference>
<comment type="function">
    <text evidence="8">Catalyzes the NADPH-dependent reduction of glutamyl-tRNA(Glu) to glutamate 1-semialdehyde (GSA).</text>
</comment>
<evidence type="ECO:0000256" key="9">
    <source>
        <dbReference type="PIRSR" id="PIRSR000445-1"/>
    </source>
</evidence>
<feature type="domain" description="Tetrapyrrole biosynthesis glutamyl-tRNA reductase dimerisation" evidence="14">
    <location>
        <begin position="314"/>
        <end position="409"/>
    </location>
</feature>
<evidence type="ECO:0000259" key="14">
    <source>
        <dbReference type="Pfam" id="PF00745"/>
    </source>
</evidence>
<dbReference type="GO" id="GO:0050661">
    <property type="term" value="F:NADP binding"/>
    <property type="evidence" value="ECO:0007669"/>
    <property type="project" value="InterPro"/>
</dbReference>
<gene>
    <name evidence="8 17" type="primary">hemA</name>
    <name evidence="17" type="ORF">GQN54_14165</name>
</gene>
<evidence type="ECO:0000256" key="6">
    <source>
        <dbReference type="ARBA" id="ARBA00023244"/>
    </source>
</evidence>
<dbReference type="SUPFAM" id="SSF69742">
    <property type="entry name" value="Glutamyl tRNA-reductase catalytic, N-terminal domain"/>
    <property type="match status" value="1"/>
</dbReference>
<dbReference type="NCBIfam" id="TIGR01035">
    <property type="entry name" value="hemA"/>
    <property type="match status" value="1"/>
</dbReference>
<name>A0A6N9NPQ4_9FLAO</name>
<feature type="binding site" evidence="8 10">
    <location>
        <begin position="113"/>
        <end position="115"/>
    </location>
    <ligand>
        <name>substrate</name>
    </ligand>
</feature>
<dbReference type="InterPro" id="IPR036291">
    <property type="entry name" value="NAD(P)-bd_dom_sf"/>
</dbReference>
<evidence type="ECO:0000259" key="15">
    <source>
        <dbReference type="Pfam" id="PF01488"/>
    </source>
</evidence>
<feature type="active site" description="Nucleophile" evidence="8 9">
    <location>
        <position position="51"/>
    </location>
</feature>
<keyword evidence="6 8" id="KW-0627">Porphyrin biosynthesis</keyword>
<dbReference type="PIRSF" id="PIRSF000445">
    <property type="entry name" value="4pyrrol_synth_GluRdtase"/>
    <property type="match status" value="1"/>
</dbReference>
<feature type="binding site" evidence="8 10">
    <location>
        <begin position="50"/>
        <end position="53"/>
    </location>
    <ligand>
        <name>substrate</name>
    </ligand>
</feature>
<accession>A0A6N9NPQ4</accession>
<dbReference type="UniPathway" id="UPA00251">
    <property type="reaction ID" value="UER00316"/>
</dbReference>
<feature type="binding site" evidence="8 10">
    <location>
        <position position="108"/>
    </location>
    <ligand>
        <name>substrate</name>
    </ligand>
</feature>
<evidence type="ECO:0000256" key="7">
    <source>
        <dbReference type="ARBA" id="ARBA00047464"/>
    </source>
</evidence>
<dbReference type="GO" id="GO:0019353">
    <property type="term" value="P:protoporphyrinogen IX biosynthetic process from glutamate"/>
    <property type="evidence" value="ECO:0007669"/>
    <property type="project" value="TreeGrafter"/>
</dbReference>
<dbReference type="InterPro" id="IPR000343">
    <property type="entry name" value="4pyrrol_synth_GluRdtase"/>
</dbReference>
<comment type="pathway">
    <text evidence="1 8 13">Porphyrin-containing compound metabolism; protoporphyrin-IX biosynthesis; 5-aminolevulinate from L-glutamyl-tRNA(Glu): step 1/2.</text>
</comment>
<sequence>MKQFNALSLSYKDTSIQFRELFSFDDEKVRGLLHQFKSLLGLEDILILATCNRTEIYFSAPKQKVDQVYRLLALKVRLPREMIIKHFNLYKGLNAVKHLYNVSLGLDSMILGDMQIINQVKRAYQLSADEQTAGPFLHRLLHSIFHTNKRVTHETKFKEGNTSLASAAVSRAREFGYQFRRPKVVIIGMGEIGQTVAENLKNYNGQIVIINRSPEKARKIVEKYGFEFQPYESLNSAIENASVIISAVRSEKPIINQKSISESVRHQLYIDLAVPRSIDQNLKSHQGIIVANVDDLKEQTEQTLQKRQSKIDEVNYIIQRSINELKDWQKEMEFSPVVKQLKAALEEMRQKEVGRHLKGIENSQAELLEIATKNLVQKIIKLPVLHLKAICMREEASQISQTLSDLFNLEKKTVKETN</sequence>
<dbReference type="EC" id="1.2.1.70" evidence="3 8"/>
<reference evidence="17 18" key="1">
    <citation type="submission" date="2019-12" db="EMBL/GenBank/DDBJ databases">
        <authorList>
            <person name="Zhao J."/>
        </authorList>
    </citation>
    <scope>NUCLEOTIDE SEQUENCE [LARGE SCALE GENOMIC DNA]</scope>
    <source>
        <strain evidence="17 18">S-15</strain>
    </source>
</reference>
<dbReference type="InterPro" id="IPR036453">
    <property type="entry name" value="GluRdtase_dimer_dom_sf"/>
</dbReference>
<feature type="binding site" evidence="8 10">
    <location>
        <position position="119"/>
    </location>
    <ligand>
        <name>substrate</name>
    </ligand>
</feature>
<dbReference type="Gene3D" id="3.30.460.30">
    <property type="entry name" value="Glutamyl-tRNA reductase, N-terminal domain"/>
    <property type="match status" value="1"/>
</dbReference>
<proteinExistence type="inferred from homology"/>
<dbReference type="InterPro" id="IPR015895">
    <property type="entry name" value="4pyrrol_synth_GluRdtase_N"/>
</dbReference>
<evidence type="ECO:0000256" key="4">
    <source>
        <dbReference type="ARBA" id="ARBA00022857"/>
    </source>
</evidence>
<comment type="catalytic activity">
    <reaction evidence="7 8 13">
        <text>(S)-4-amino-5-oxopentanoate + tRNA(Glu) + NADP(+) = L-glutamyl-tRNA(Glu) + NADPH + H(+)</text>
        <dbReference type="Rhea" id="RHEA:12344"/>
        <dbReference type="Rhea" id="RHEA-COMP:9663"/>
        <dbReference type="Rhea" id="RHEA-COMP:9680"/>
        <dbReference type="ChEBI" id="CHEBI:15378"/>
        <dbReference type="ChEBI" id="CHEBI:57501"/>
        <dbReference type="ChEBI" id="CHEBI:57783"/>
        <dbReference type="ChEBI" id="CHEBI:58349"/>
        <dbReference type="ChEBI" id="CHEBI:78442"/>
        <dbReference type="ChEBI" id="CHEBI:78520"/>
        <dbReference type="EC" id="1.2.1.70"/>
    </reaction>
</comment>
<evidence type="ECO:0000256" key="13">
    <source>
        <dbReference type="RuleBase" id="RU000584"/>
    </source>
</evidence>
<evidence type="ECO:0000256" key="12">
    <source>
        <dbReference type="PIRSR" id="PIRSR000445-4"/>
    </source>
</evidence>
<evidence type="ECO:0000256" key="5">
    <source>
        <dbReference type="ARBA" id="ARBA00023002"/>
    </source>
</evidence>
<evidence type="ECO:0000313" key="17">
    <source>
        <dbReference type="EMBL" id="NBG67270.1"/>
    </source>
</evidence>
<feature type="site" description="Important for activity" evidence="8 12">
    <location>
        <position position="98"/>
    </location>
</feature>
<dbReference type="InterPro" id="IPR015896">
    <property type="entry name" value="4pyrrol_synth_GluRdtase_dimer"/>
</dbReference>